<name>A0AC58KWZ8_CASCN</name>
<accession>A0AC58KWZ8</accession>
<reference evidence="2" key="1">
    <citation type="submission" date="2025-08" db="UniProtKB">
        <authorList>
            <consortium name="RefSeq"/>
        </authorList>
    </citation>
    <scope>IDENTIFICATION</scope>
</reference>
<organism evidence="1 2">
    <name type="scientific">Castor canadensis</name>
    <name type="common">American beaver</name>
    <dbReference type="NCBI Taxonomy" id="51338"/>
    <lineage>
        <taxon>Eukaryota</taxon>
        <taxon>Metazoa</taxon>
        <taxon>Chordata</taxon>
        <taxon>Craniata</taxon>
        <taxon>Vertebrata</taxon>
        <taxon>Euteleostomi</taxon>
        <taxon>Mammalia</taxon>
        <taxon>Eutheria</taxon>
        <taxon>Euarchontoglires</taxon>
        <taxon>Glires</taxon>
        <taxon>Rodentia</taxon>
        <taxon>Castorimorpha</taxon>
        <taxon>Castoridae</taxon>
        <taxon>Castor</taxon>
    </lineage>
</organism>
<evidence type="ECO:0000313" key="1">
    <source>
        <dbReference type="Proteomes" id="UP001732720"/>
    </source>
</evidence>
<evidence type="ECO:0000313" key="2">
    <source>
        <dbReference type="RefSeq" id="XP_073909431.1"/>
    </source>
</evidence>
<protein>
    <submittedName>
        <fullName evidence="2">Beta-defensin 43-like</fullName>
    </submittedName>
</protein>
<dbReference type="Proteomes" id="UP001732720">
    <property type="component" value="Chromosome 14"/>
</dbReference>
<gene>
    <name evidence="2" type="primary">LOC141416291</name>
</gene>
<dbReference type="RefSeq" id="XP_073909431.1">
    <property type="nucleotide sequence ID" value="XM_074053330.1"/>
</dbReference>
<keyword evidence="1" id="KW-1185">Reference proteome</keyword>
<proteinExistence type="predicted"/>
<sequence length="74" mass="8481">MSPLPQLPPLAPNLLLRHSTDQTARSFAFKTGCSSDYQSCRMKCKVDEHALRYCDDWSICCGVKNSEVKKMKKW</sequence>